<name>A0A158P6E1_ANGCA</name>
<feature type="compositionally biased region" description="Low complexity" evidence="1">
    <location>
        <begin position="88"/>
        <end position="105"/>
    </location>
</feature>
<sequence length="451" mass="51092">MNEVDDGPKCSLISYVVPPGLSRVPVVGSADPIPYTVTPLETISAKKLGVTEETVRNSNLYPGEEAVHPTTRVTPGTTVKTLGERKTLSTTSSTTQQPVPSASTSVKKSAHTSPLKHLSQPPRKSCLTKSVPTVIPARLNLKKKTVAFGKTVNVSQTIEIRDEERAEELRSIRQMVIERGKEVDLLRGIFADYIGKDITHSSDSKGNMSPKRTLREGLGTSPEKLGKKHQIRSPQRSNQRYCNSPTNELVNGGSLYDSDLNDEDEITFEEFRRLLTTNPTLRQFVADIRAEEKDQRAGYTDRRQRNARGVVSRWKDSPIAAEGCKQSKVERGRHGDDLNQRGPRGAKYTEKVTVERSVRCSPHDLARYSVDTRRYLEDQILDENVETIESLYRPGESVSYYPERVRRHGYTDDSLDSNGDNIREDRTYRDYEAVEERRRERRSRRNARFQE</sequence>
<keyword evidence="2" id="KW-1185">Reference proteome</keyword>
<dbReference type="STRING" id="6313.A0A158P6E1"/>
<organism evidence="2 3">
    <name type="scientific">Angiostrongylus cantonensis</name>
    <name type="common">Rat lungworm</name>
    <dbReference type="NCBI Taxonomy" id="6313"/>
    <lineage>
        <taxon>Eukaryota</taxon>
        <taxon>Metazoa</taxon>
        <taxon>Ecdysozoa</taxon>
        <taxon>Nematoda</taxon>
        <taxon>Chromadorea</taxon>
        <taxon>Rhabditida</taxon>
        <taxon>Rhabditina</taxon>
        <taxon>Rhabditomorpha</taxon>
        <taxon>Strongyloidea</taxon>
        <taxon>Metastrongylidae</taxon>
        <taxon>Angiostrongylus</taxon>
    </lineage>
</organism>
<dbReference type="Proteomes" id="UP000035642">
    <property type="component" value="Unassembled WGS sequence"/>
</dbReference>
<dbReference type="InterPro" id="IPR018247">
    <property type="entry name" value="EF_Hand_1_Ca_BS"/>
</dbReference>
<evidence type="ECO:0000256" key="1">
    <source>
        <dbReference type="SAM" id="MobiDB-lite"/>
    </source>
</evidence>
<reference evidence="3" key="2">
    <citation type="submission" date="2016-04" db="UniProtKB">
        <authorList>
            <consortium name="WormBaseParasite"/>
        </authorList>
    </citation>
    <scope>IDENTIFICATION</scope>
</reference>
<dbReference type="WBParaSite" id="ACAC_0000091001-mRNA-1">
    <property type="protein sequence ID" value="ACAC_0000091001-mRNA-1"/>
    <property type="gene ID" value="ACAC_0000091001"/>
</dbReference>
<feature type="compositionally biased region" description="Basic and acidic residues" evidence="1">
    <location>
        <begin position="421"/>
        <end position="438"/>
    </location>
</feature>
<feature type="compositionally biased region" description="Polar residues" evidence="1">
    <location>
        <begin position="232"/>
        <end position="249"/>
    </location>
</feature>
<feature type="region of interest" description="Disordered" evidence="1">
    <location>
        <begin position="318"/>
        <end position="347"/>
    </location>
</feature>
<feature type="region of interest" description="Disordered" evidence="1">
    <location>
        <begin position="77"/>
        <end position="127"/>
    </location>
</feature>
<accession>A0A158P6E1</accession>
<proteinExistence type="predicted"/>
<feature type="compositionally biased region" description="Basic and acidic residues" evidence="1">
    <location>
        <begin position="325"/>
        <end position="339"/>
    </location>
</feature>
<evidence type="ECO:0000313" key="2">
    <source>
        <dbReference type="Proteomes" id="UP000035642"/>
    </source>
</evidence>
<dbReference type="PROSITE" id="PS00018">
    <property type="entry name" value="EF_HAND_1"/>
    <property type="match status" value="1"/>
</dbReference>
<dbReference type="AlphaFoldDB" id="A0A158P6E1"/>
<feature type="region of interest" description="Disordered" evidence="1">
    <location>
        <begin position="199"/>
        <end position="256"/>
    </location>
</feature>
<reference evidence="2" key="1">
    <citation type="submission" date="2012-09" db="EMBL/GenBank/DDBJ databases">
        <authorList>
            <person name="Martin A.A."/>
        </authorList>
    </citation>
    <scope>NUCLEOTIDE SEQUENCE</scope>
</reference>
<evidence type="ECO:0000313" key="3">
    <source>
        <dbReference type="WBParaSite" id="ACAC_0000091001-mRNA-1"/>
    </source>
</evidence>
<feature type="compositionally biased region" description="Basic residues" evidence="1">
    <location>
        <begin position="439"/>
        <end position="451"/>
    </location>
</feature>
<feature type="region of interest" description="Disordered" evidence="1">
    <location>
        <begin position="409"/>
        <end position="451"/>
    </location>
</feature>
<protein>
    <submittedName>
        <fullName evidence="3">Protein split ends</fullName>
    </submittedName>
</protein>